<feature type="region of interest" description="Disordered" evidence="1">
    <location>
        <begin position="323"/>
        <end position="355"/>
    </location>
</feature>
<feature type="compositionally biased region" description="Low complexity" evidence="1">
    <location>
        <begin position="157"/>
        <end position="180"/>
    </location>
</feature>
<feature type="region of interest" description="Disordered" evidence="1">
    <location>
        <begin position="149"/>
        <end position="198"/>
    </location>
</feature>
<feature type="compositionally biased region" description="Basic and acidic residues" evidence="1">
    <location>
        <begin position="188"/>
        <end position="198"/>
    </location>
</feature>
<keyword evidence="3" id="KW-1185">Reference proteome</keyword>
<gene>
    <name evidence="2" type="ORF">AMATHDRAFT_5902</name>
</gene>
<accession>A0A2A9NJ54</accession>
<name>A0A2A9NJ54_9AGAR</name>
<evidence type="ECO:0000256" key="1">
    <source>
        <dbReference type="SAM" id="MobiDB-lite"/>
    </source>
</evidence>
<dbReference type="Proteomes" id="UP000242287">
    <property type="component" value="Unassembled WGS sequence"/>
</dbReference>
<evidence type="ECO:0000313" key="3">
    <source>
        <dbReference type="Proteomes" id="UP000242287"/>
    </source>
</evidence>
<sequence length="393" mass="44880">MTGEQSTPEDQTMQQDPTQRLLFHDYGRPVLTVSYNVPFLVRIKSLFRSFFQLLHIMTPPPIAADIEFFELRKSGGRDVHGFNDLLHKLYTTPETSSLPYDRWYVTEIKGYKNRGKKTVQHEFIIATVQGPGKNNFRYLRIHRRIQKGSVVSSPTTDEQPAAAAAAPESSAADSSDVESPTTGAPQREPNRIKKRALDDITVSKDPRSLLEFGKSEVVEHVTFPTNHISLPQLAVLTRCINEAAAGYHLATSNCYWFAYTLSEALKQKYDGKVIESSSKKGTWNGLAVNFVSRKIDVPNLNERFMIEWDEFLNRIDRTVHNPDNKHVKAAEQKAEEERRGREEERRGREEEERKRLAAEEEIRALRALLAQNQKPSDAANLYPITKLEDLKTR</sequence>
<proteinExistence type="predicted"/>
<dbReference type="EMBL" id="KZ302067">
    <property type="protein sequence ID" value="PFH48321.1"/>
    <property type="molecule type" value="Genomic_DNA"/>
</dbReference>
<dbReference type="AlphaFoldDB" id="A0A2A9NJ54"/>
<dbReference type="OrthoDB" id="3050759at2759"/>
<protein>
    <submittedName>
        <fullName evidence="2">Uncharacterized protein</fullName>
    </submittedName>
</protein>
<organism evidence="2 3">
    <name type="scientific">Amanita thiersii Skay4041</name>
    <dbReference type="NCBI Taxonomy" id="703135"/>
    <lineage>
        <taxon>Eukaryota</taxon>
        <taxon>Fungi</taxon>
        <taxon>Dikarya</taxon>
        <taxon>Basidiomycota</taxon>
        <taxon>Agaricomycotina</taxon>
        <taxon>Agaricomycetes</taxon>
        <taxon>Agaricomycetidae</taxon>
        <taxon>Agaricales</taxon>
        <taxon>Pluteineae</taxon>
        <taxon>Amanitaceae</taxon>
        <taxon>Amanita</taxon>
    </lineage>
</organism>
<reference evidence="2 3" key="1">
    <citation type="submission" date="2014-02" db="EMBL/GenBank/DDBJ databases">
        <title>Transposable element dynamics among asymbiotic and ectomycorrhizal Amanita fungi.</title>
        <authorList>
            <consortium name="DOE Joint Genome Institute"/>
            <person name="Hess J."/>
            <person name="Skrede I."/>
            <person name="Wolfe B."/>
            <person name="LaButti K."/>
            <person name="Ohm R.A."/>
            <person name="Grigoriev I.V."/>
            <person name="Pringle A."/>
        </authorList>
    </citation>
    <scope>NUCLEOTIDE SEQUENCE [LARGE SCALE GENOMIC DNA]</scope>
    <source>
        <strain evidence="2 3">SKay4041</strain>
    </source>
</reference>
<evidence type="ECO:0000313" key="2">
    <source>
        <dbReference type="EMBL" id="PFH48321.1"/>
    </source>
</evidence>